<reference evidence="2" key="1">
    <citation type="journal article" date="2019" name="bioRxiv">
        <title>The Genome of the Zebra Mussel, Dreissena polymorpha: A Resource for Invasive Species Research.</title>
        <authorList>
            <person name="McCartney M.A."/>
            <person name="Auch B."/>
            <person name="Kono T."/>
            <person name="Mallez S."/>
            <person name="Zhang Y."/>
            <person name="Obille A."/>
            <person name="Becker A."/>
            <person name="Abrahante J.E."/>
            <person name="Garbe J."/>
            <person name="Badalamenti J.P."/>
            <person name="Herman A."/>
            <person name="Mangelson H."/>
            <person name="Liachko I."/>
            <person name="Sullivan S."/>
            <person name="Sone E.D."/>
            <person name="Koren S."/>
            <person name="Silverstein K.A.T."/>
            <person name="Beckman K.B."/>
            <person name="Gohl D.M."/>
        </authorList>
    </citation>
    <scope>NUCLEOTIDE SEQUENCE</scope>
    <source>
        <strain evidence="2">Duluth1</strain>
        <tissue evidence="2">Whole animal</tissue>
    </source>
</reference>
<dbReference type="AlphaFoldDB" id="A0A9D4JTW8"/>
<sequence>MQTFHPHFGGETSGEETSGEETSWGRNVCHPAKLTSLGRSFGKNVHHRLPDVWTFKPGFYPAQAGKLEGNKSGKTSPCP</sequence>
<accession>A0A9D4JTW8</accession>
<comment type="caution">
    <text evidence="2">The sequence shown here is derived from an EMBL/GenBank/DDBJ whole genome shotgun (WGS) entry which is preliminary data.</text>
</comment>
<feature type="region of interest" description="Disordered" evidence="1">
    <location>
        <begin position="1"/>
        <end position="26"/>
    </location>
</feature>
<dbReference type="Proteomes" id="UP000828390">
    <property type="component" value="Unassembled WGS sequence"/>
</dbReference>
<keyword evidence="3" id="KW-1185">Reference proteome</keyword>
<organism evidence="2 3">
    <name type="scientific">Dreissena polymorpha</name>
    <name type="common">Zebra mussel</name>
    <name type="synonym">Mytilus polymorpha</name>
    <dbReference type="NCBI Taxonomy" id="45954"/>
    <lineage>
        <taxon>Eukaryota</taxon>
        <taxon>Metazoa</taxon>
        <taxon>Spiralia</taxon>
        <taxon>Lophotrochozoa</taxon>
        <taxon>Mollusca</taxon>
        <taxon>Bivalvia</taxon>
        <taxon>Autobranchia</taxon>
        <taxon>Heteroconchia</taxon>
        <taxon>Euheterodonta</taxon>
        <taxon>Imparidentia</taxon>
        <taxon>Neoheterodontei</taxon>
        <taxon>Myida</taxon>
        <taxon>Dreissenoidea</taxon>
        <taxon>Dreissenidae</taxon>
        <taxon>Dreissena</taxon>
    </lineage>
</organism>
<evidence type="ECO:0000313" key="3">
    <source>
        <dbReference type="Proteomes" id="UP000828390"/>
    </source>
</evidence>
<reference evidence="2" key="2">
    <citation type="submission" date="2020-11" db="EMBL/GenBank/DDBJ databases">
        <authorList>
            <person name="McCartney M.A."/>
            <person name="Auch B."/>
            <person name="Kono T."/>
            <person name="Mallez S."/>
            <person name="Becker A."/>
            <person name="Gohl D.M."/>
            <person name="Silverstein K.A.T."/>
            <person name="Koren S."/>
            <person name="Bechman K.B."/>
            <person name="Herman A."/>
            <person name="Abrahante J.E."/>
            <person name="Garbe J."/>
        </authorList>
    </citation>
    <scope>NUCLEOTIDE SEQUENCE</scope>
    <source>
        <strain evidence="2">Duluth1</strain>
        <tissue evidence="2">Whole animal</tissue>
    </source>
</reference>
<evidence type="ECO:0000256" key="1">
    <source>
        <dbReference type="SAM" id="MobiDB-lite"/>
    </source>
</evidence>
<name>A0A9D4JTW8_DREPO</name>
<gene>
    <name evidence="2" type="ORF">DPMN_121816</name>
</gene>
<evidence type="ECO:0000313" key="2">
    <source>
        <dbReference type="EMBL" id="KAH3820072.1"/>
    </source>
</evidence>
<proteinExistence type="predicted"/>
<protein>
    <submittedName>
        <fullName evidence="2">Uncharacterized protein</fullName>
    </submittedName>
</protein>
<dbReference type="EMBL" id="JAIWYP010000005">
    <property type="protein sequence ID" value="KAH3820072.1"/>
    <property type="molecule type" value="Genomic_DNA"/>
</dbReference>